<dbReference type="Gene3D" id="1.10.10.60">
    <property type="entry name" value="Homeodomain-like"/>
    <property type="match status" value="1"/>
</dbReference>
<dbReference type="GO" id="GO:0000976">
    <property type="term" value="F:transcription cis-regulatory region binding"/>
    <property type="evidence" value="ECO:0007669"/>
    <property type="project" value="TreeGrafter"/>
</dbReference>
<dbReference type="PROSITE" id="PS50977">
    <property type="entry name" value="HTH_TETR_2"/>
    <property type="match status" value="1"/>
</dbReference>
<dbReference type="InterPro" id="IPR023772">
    <property type="entry name" value="DNA-bd_HTH_TetR-type_CS"/>
</dbReference>
<dbReference type="EMBL" id="AP013066">
    <property type="protein sequence ID" value="BAN34024.1"/>
    <property type="molecule type" value="Genomic_DNA"/>
</dbReference>
<dbReference type="RefSeq" id="WP_009207030.1">
    <property type="nucleotide sequence ID" value="NC_022357.1"/>
</dbReference>
<organism evidence="7 8">
    <name type="scientific">Sulfuricella denitrificans (strain DSM 22764 / NBRC 105220 / skB26)</name>
    <dbReference type="NCBI Taxonomy" id="1163617"/>
    <lineage>
        <taxon>Bacteria</taxon>
        <taxon>Pseudomonadati</taxon>
        <taxon>Pseudomonadota</taxon>
        <taxon>Betaproteobacteria</taxon>
        <taxon>Nitrosomonadales</taxon>
        <taxon>Sulfuricellaceae</taxon>
        <taxon>Sulfuricella</taxon>
    </lineage>
</organism>
<dbReference type="STRING" id="1163617.SCD_n00175"/>
<evidence type="ECO:0000256" key="4">
    <source>
        <dbReference type="ARBA" id="ARBA00023163"/>
    </source>
</evidence>
<accession>S6AHM3</accession>
<keyword evidence="1" id="KW-0678">Repressor</keyword>
<dbReference type="HOGENOM" id="CLU_069356_12_8_4"/>
<keyword evidence="2" id="KW-0805">Transcription regulation</keyword>
<keyword evidence="4" id="KW-0804">Transcription</keyword>
<feature type="DNA-binding region" description="H-T-H motif" evidence="5">
    <location>
        <begin position="38"/>
        <end position="57"/>
    </location>
</feature>
<dbReference type="Gene3D" id="1.10.357.10">
    <property type="entry name" value="Tetracycline Repressor, domain 2"/>
    <property type="match status" value="1"/>
</dbReference>
<reference evidence="7 8" key="1">
    <citation type="journal article" date="2012" name="Appl. Environ. Microbiol.">
        <title>Draft genome sequence of a psychrotolerant sulfur-oxidizing bacterium, Sulfuricella denitrificans skB26, and proteomic insights into cold adaptation.</title>
        <authorList>
            <person name="Watanabe T."/>
            <person name="Kojima H."/>
            <person name="Fukui M."/>
        </authorList>
    </citation>
    <scope>NUCLEOTIDE SEQUENCE [LARGE SCALE GENOMIC DNA]</scope>
    <source>
        <strain evidence="8">skB26</strain>
    </source>
</reference>
<name>S6AHM3_SULDS</name>
<proteinExistence type="predicted"/>
<evidence type="ECO:0000313" key="7">
    <source>
        <dbReference type="EMBL" id="BAN34024.1"/>
    </source>
</evidence>
<evidence type="ECO:0000256" key="1">
    <source>
        <dbReference type="ARBA" id="ARBA00022491"/>
    </source>
</evidence>
<gene>
    <name evidence="7" type="ORF">SCD_n00175</name>
</gene>
<dbReference type="SUPFAM" id="SSF46689">
    <property type="entry name" value="Homeodomain-like"/>
    <property type="match status" value="1"/>
</dbReference>
<dbReference type="InterPro" id="IPR001647">
    <property type="entry name" value="HTH_TetR"/>
</dbReference>
<dbReference type="KEGG" id="sdr:SCD_n00175"/>
<dbReference type="SUPFAM" id="SSF48498">
    <property type="entry name" value="Tetracyclin repressor-like, C-terminal domain"/>
    <property type="match status" value="1"/>
</dbReference>
<keyword evidence="8" id="KW-1185">Reference proteome</keyword>
<evidence type="ECO:0000259" key="6">
    <source>
        <dbReference type="PROSITE" id="PS50977"/>
    </source>
</evidence>
<dbReference type="PANTHER" id="PTHR30055:SF234">
    <property type="entry name" value="HTH-TYPE TRANSCRIPTIONAL REGULATOR BETI"/>
    <property type="match status" value="1"/>
</dbReference>
<dbReference type="Proteomes" id="UP000015559">
    <property type="component" value="Chromosome"/>
</dbReference>
<dbReference type="FunFam" id="1.10.10.60:FF:000141">
    <property type="entry name" value="TetR family transcriptional regulator"/>
    <property type="match status" value="1"/>
</dbReference>
<dbReference type="PANTHER" id="PTHR30055">
    <property type="entry name" value="HTH-TYPE TRANSCRIPTIONAL REGULATOR RUTR"/>
    <property type="match status" value="1"/>
</dbReference>
<keyword evidence="3 5" id="KW-0238">DNA-binding</keyword>
<evidence type="ECO:0000256" key="2">
    <source>
        <dbReference type="ARBA" id="ARBA00023015"/>
    </source>
</evidence>
<dbReference type="InterPro" id="IPR036271">
    <property type="entry name" value="Tet_transcr_reg_TetR-rel_C_sf"/>
</dbReference>
<dbReference type="Pfam" id="PF17938">
    <property type="entry name" value="TetR_C_29"/>
    <property type="match status" value="1"/>
</dbReference>
<evidence type="ECO:0000256" key="3">
    <source>
        <dbReference type="ARBA" id="ARBA00023125"/>
    </source>
</evidence>
<dbReference type="PRINTS" id="PR00455">
    <property type="entry name" value="HTHTETR"/>
</dbReference>
<evidence type="ECO:0000256" key="5">
    <source>
        <dbReference type="PROSITE-ProRule" id="PRU00335"/>
    </source>
</evidence>
<dbReference type="AlphaFoldDB" id="S6AHM3"/>
<feature type="domain" description="HTH tetR-type" evidence="6">
    <location>
        <begin position="15"/>
        <end position="75"/>
    </location>
</feature>
<evidence type="ECO:0000313" key="8">
    <source>
        <dbReference type="Proteomes" id="UP000015559"/>
    </source>
</evidence>
<dbReference type="Pfam" id="PF00440">
    <property type="entry name" value="TetR_N"/>
    <property type="match status" value="1"/>
</dbReference>
<dbReference type="InterPro" id="IPR050109">
    <property type="entry name" value="HTH-type_TetR-like_transc_reg"/>
</dbReference>
<sequence length="212" mass="23322">MPLVEPTLNLSASAPDAVERILAAAKDLFAESGFNAVSMNAIAERAGVSKANVFHHFKSKNALYLEVLKTACHESGSQIDQLGSGSGTLVERLRAFSQLHLTNILQDEKISRLIQRDLLENGPQRGKEFAEQVFGQNFASLVAILRTGQKKGELRKGIDPAMLATLLIGADVFFFQSREVLRHFPDVHFTDKPESYSTMLMDILLCGILPKP</sequence>
<dbReference type="GO" id="GO:0003700">
    <property type="term" value="F:DNA-binding transcription factor activity"/>
    <property type="evidence" value="ECO:0007669"/>
    <property type="project" value="TreeGrafter"/>
</dbReference>
<dbReference type="InterPro" id="IPR041474">
    <property type="entry name" value="NicS_C"/>
</dbReference>
<dbReference type="PROSITE" id="PS01081">
    <property type="entry name" value="HTH_TETR_1"/>
    <property type="match status" value="1"/>
</dbReference>
<dbReference type="InterPro" id="IPR009057">
    <property type="entry name" value="Homeodomain-like_sf"/>
</dbReference>
<protein>
    <submittedName>
        <fullName evidence="7">TetR family transcriptional regulator</fullName>
    </submittedName>
</protein>
<dbReference type="eggNOG" id="COG1309">
    <property type="taxonomic scope" value="Bacteria"/>
</dbReference>